<evidence type="ECO:0000259" key="2">
    <source>
        <dbReference type="PROSITE" id="PS50113"/>
    </source>
</evidence>
<dbReference type="InterPro" id="IPR029787">
    <property type="entry name" value="Nucleotide_cyclase"/>
</dbReference>
<dbReference type="NCBIfam" id="TIGR00229">
    <property type="entry name" value="sensory_box"/>
    <property type="match status" value="4"/>
</dbReference>
<feature type="domain" description="PAS" evidence="1">
    <location>
        <begin position="274"/>
        <end position="344"/>
    </location>
</feature>
<dbReference type="NCBIfam" id="TIGR00254">
    <property type="entry name" value="GGDEF"/>
    <property type="match status" value="1"/>
</dbReference>
<dbReference type="InterPro" id="IPR043128">
    <property type="entry name" value="Rev_trsase/Diguanyl_cyclase"/>
</dbReference>
<dbReference type="SUPFAM" id="SSF141868">
    <property type="entry name" value="EAL domain-like"/>
    <property type="match status" value="1"/>
</dbReference>
<dbReference type="InterPro" id="IPR013656">
    <property type="entry name" value="PAS_4"/>
</dbReference>
<dbReference type="InterPro" id="IPR000700">
    <property type="entry name" value="PAS-assoc_C"/>
</dbReference>
<feature type="domain" description="PAC" evidence="2">
    <location>
        <begin position="93"/>
        <end position="147"/>
    </location>
</feature>
<reference evidence="5 6" key="1">
    <citation type="journal article" date="2015" name="Int. J. Syst. Evol. Microbiol.">
        <title>Roseomonas oryzae sp. nov., isolated from paddy rhizosphere soil.</title>
        <authorList>
            <person name="Ramaprasad E.V."/>
            <person name="Sasikala Ch."/>
            <person name="Ramana Ch.V."/>
        </authorList>
    </citation>
    <scope>NUCLEOTIDE SEQUENCE [LARGE SCALE GENOMIC DNA]</scope>
    <source>
        <strain evidence="5 6">KCTC 42542</strain>
    </source>
</reference>
<dbReference type="CDD" id="cd00130">
    <property type="entry name" value="PAS"/>
    <property type="match status" value="4"/>
</dbReference>
<dbReference type="SMART" id="SM00086">
    <property type="entry name" value="PAC"/>
    <property type="match status" value="4"/>
</dbReference>
<dbReference type="InterPro" id="IPR001633">
    <property type="entry name" value="EAL_dom"/>
</dbReference>
<dbReference type="PANTHER" id="PTHR44757">
    <property type="entry name" value="DIGUANYLATE CYCLASE DGCP"/>
    <property type="match status" value="1"/>
</dbReference>
<evidence type="ECO:0000259" key="4">
    <source>
        <dbReference type="PROSITE" id="PS50887"/>
    </source>
</evidence>
<feature type="domain" description="GGDEF" evidence="4">
    <location>
        <begin position="556"/>
        <end position="693"/>
    </location>
</feature>
<dbReference type="InterPro" id="IPR000014">
    <property type="entry name" value="PAS"/>
</dbReference>
<evidence type="ECO:0000259" key="1">
    <source>
        <dbReference type="PROSITE" id="PS50112"/>
    </source>
</evidence>
<feature type="domain" description="PAS" evidence="1">
    <location>
        <begin position="400"/>
        <end position="470"/>
    </location>
</feature>
<dbReference type="RefSeq" id="WP_149812619.1">
    <property type="nucleotide sequence ID" value="NZ_VUKA01000005.1"/>
</dbReference>
<comment type="caution">
    <text evidence="5">The sequence shown here is derived from an EMBL/GenBank/DDBJ whole genome shotgun (WGS) entry which is preliminary data.</text>
</comment>
<protein>
    <submittedName>
        <fullName evidence="5">EAL domain-containing protein</fullName>
    </submittedName>
</protein>
<dbReference type="EMBL" id="VUKA01000005">
    <property type="protein sequence ID" value="KAA2213003.1"/>
    <property type="molecule type" value="Genomic_DNA"/>
</dbReference>
<sequence length="960" mass="105167">MTEQLLGSGWNEGAIEGTGWPLLKLAALYDVLPIGLCLIDRDLRFVSINSRMAEMAGGPAAAYPGRGAGGIMPGLAAQLEPYLRRALQGEQLSGLELQGARLGGSGTRQVFLVSLEPARGGDGEIVGVLCSALDITERKRAEAALRESEDHYRHAVELSPHISWTAEPDGAIVEVSPRGALVLGVTLGSLAGRGWRDLVFPEDRPGTEASWAAALRSGAPLDMEFRIRQADGAYRWVRSRAAPRRDEQGRIIRWYGTLEDVHERRQAEAALRESEDHYRHTVELSPHIPWTAAPDGAIVEVSPRGALVLGVPLGSLAGRGWLDLVHPADRTGAEASWAAALRGGDPLDMEFRILQADRNFRWVRSRAAPRRDEQGRIIRWYGTLEDVHERRQAEAALRESEANYRCTVELSPQIPWIADPAGQIVSISPRWSEIIGMTQAETMGMGWHVAIHPEDAARMENSWFRAMNSGTPLDVESRIRLRDGSYRWFRSRAAPQRDERGRILRWYGTDEDIHEHKLAEQQVSYMAYHDPLTDLPNRRLFHRQLEQALAAPGSGRQVALHFIDLDQFKGVNDTLGHMAGDALLRQAAGRLRDCIPAGSLLARLGGDEFAIIQADPEGGPCGAEDAACLARRVVEVLGEDYQIDQQQAVVGASIGIALISHPGTTPEEAIRNADIALYRAKADGRATFRFFEPALDEQIRRDQALRSGLRTALEREELDLHFQPLVGISQPGVTCLEALLRWRHPLRGMVPPSEFIPAAEESGLITRIGAWALRTACHEAARWPWPIPVAVNLSPMQFRNPGLVQMVANALAESGLAPERLELEITESALLQDDQASLSILRELGGLGVRLALDDFGTGFSSLGYLLRFPFHKIKIDRSFVAGLPEGRESKAVIRAVVSMGRSLGIAVTAEGVETAEQLAVLRLLGCDDAQGYLFSCPLPAASLASLIGRLHRPDSAGAA</sequence>
<dbReference type="SUPFAM" id="SSF55073">
    <property type="entry name" value="Nucleotide cyclase"/>
    <property type="match status" value="1"/>
</dbReference>
<evidence type="ECO:0000313" key="6">
    <source>
        <dbReference type="Proteomes" id="UP000322110"/>
    </source>
</evidence>
<dbReference type="PROSITE" id="PS50113">
    <property type="entry name" value="PAC"/>
    <property type="match status" value="4"/>
</dbReference>
<feature type="domain" description="PAC" evidence="2">
    <location>
        <begin position="221"/>
        <end position="273"/>
    </location>
</feature>
<dbReference type="SMART" id="SM00267">
    <property type="entry name" value="GGDEF"/>
    <property type="match status" value="1"/>
</dbReference>
<dbReference type="Gene3D" id="3.20.20.450">
    <property type="entry name" value="EAL domain"/>
    <property type="match status" value="1"/>
</dbReference>
<dbReference type="Gene3D" id="3.30.70.270">
    <property type="match status" value="1"/>
</dbReference>
<dbReference type="CDD" id="cd01948">
    <property type="entry name" value="EAL"/>
    <property type="match status" value="1"/>
</dbReference>
<dbReference type="PROSITE" id="PS50887">
    <property type="entry name" value="GGDEF"/>
    <property type="match status" value="1"/>
</dbReference>
<dbReference type="InterPro" id="IPR052155">
    <property type="entry name" value="Biofilm_reg_signaling"/>
</dbReference>
<dbReference type="PROSITE" id="PS50883">
    <property type="entry name" value="EAL"/>
    <property type="match status" value="1"/>
</dbReference>
<organism evidence="5 6">
    <name type="scientific">Teichococcus oryzae</name>
    <dbReference type="NCBI Taxonomy" id="1608942"/>
    <lineage>
        <taxon>Bacteria</taxon>
        <taxon>Pseudomonadati</taxon>
        <taxon>Pseudomonadota</taxon>
        <taxon>Alphaproteobacteria</taxon>
        <taxon>Acetobacterales</taxon>
        <taxon>Roseomonadaceae</taxon>
        <taxon>Roseomonas</taxon>
    </lineage>
</organism>
<dbReference type="SMART" id="SM00052">
    <property type="entry name" value="EAL"/>
    <property type="match status" value="1"/>
</dbReference>
<evidence type="ECO:0000259" key="3">
    <source>
        <dbReference type="PROSITE" id="PS50883"/>
    </source>
</evidence>
<dbReference type="InterPro" id="IPR001610">
    <property type="entry name" value="PAC"/>
</dbReference>
<evidence type="ECO:0000313" key="5">
    <source>
        <dbReference type="EMBL" id="KAA2213003.1"/>
    </source>
</evidence>
<dbReference type="OrthoDB" id="9793210at2"/>
<dbReference type="FunFam" id="3.30.450.20:FF:000099">
    <property type="entry name" value="Sensory box sensor histidine kinase"/>
    <property type="match status" value="2"/>
</dbReference>
<keyword evidence="6" id="KW-1185">Reference proteome</keyword>
<feature type="domain" description="PAC" evidence="2">
    <location>
        <begin position="473"/>
        <end position="525"/>
    </location>
</feature>
<dbReference type="PANTHER" id="PTHR44757:SF2">
    <property type="entry name" value="BIOFILM ARCHITECTURE MAINTENANCE PROTEIN MBAA"/>
    <property type="match status" value="1"/>
</dbReference>
<dbReference type="Pfam" id="PF08448">
    <property type="entry name" value="PAS_4"/>
    <property type="match status" value="1"/>
</dbReference>
<dbReference type="InterPro" id="IPR000160">
    <property type="entry name" value="GGDEF_dom"/>
</dbReference>
<dbReference type="CDD" id="cd01949">
    <property type="entry name" value="GGDEF"/>
    <property type="match status" value="1"/>
</dbReference>
<dbReference type="Gene3D" id="3.30.450.20">
    <property type="entry name" value="PAS domain"/>
    <property type="match status" value="4"/>
</dbReference>
<feature type="domain" description="PAC" evidence="2">
    <location>
        <begin position="347"/>
        <end position="399"/>
    </location>
</feature>
<gene>
    <name evidence="5" type="ORF">F0Q34_12840</name>
</gene>
<proteinExistence type="predicted"/>
<dbReference type="Pfam" id="PF00563">
    <property type="entry name" value="EAL"/>
    <property type="match status" value="1"/>
</dbReference>
<feature type="domain" description="PAS" evidence="1">
    <location>
        <begin position="148"/>
        <end position="218"/>
    </location>
</feature>
<dbReference type="InterPro" id="IPR035919">
    <property type="entry name" value="EAL_sf"/>
</dbReference>
<dbReference type="Proteomes" id="UP000322110">
    <property type="component" value="Unassembled WGS sequence"/>
</dbReference>
<name>A0A5B2TFW0_9PROT</name>
<dbReference type="AlphaFoldDB" id="A0A5B2TFW0"/>
<dbReference type="InterPro" id="IPR013655">
    <property type="entry name" value="PAS_fold_3"/>
</dbReference>
<dbReference type="Pfam" id="PF00990">
    <property type="entry name" value="GGDEF"/>
    <property type="match status" value="1"/>
</dbReference>
<dbReference type="SMART" id="SM00091">
    <property type="entry name" value="PAS"/>
    <property type="match status" value="4"/>
</dbReference>
<dbReference type="InterPro" id="IPR035965">
    <property type="entry name" value="PAS-like_dom_sf"/>
</dbReference>
<dbReference type="PROSITE" id="PS50112">
    <property type="entry name" value="PAS"/>
    <property type="match status" value="3"/>
</dbReference>
<dbReference type="SUPFAM" id="SSF55785">
    <property type="entry name" value="PYP-like sensor domain (PAS domain)"/>
    <property type="match status" value="4"/>
</dbReference>
<feature type="domain" description="EAL" evidence="3">
    <location>
        <begin position="702"/>
        <end position="952"/>
    </location>
</feature>
<dbReference type="Pfam" id="PF08447">
    <property type="entry name" value="PAS_3"/>
    <property type="match status" value="3"/>
</dbReference>
<accession>A0A5B2TFW0</accession>